<sequence length="609" mass="65611">MDKKLRKQTSILVIFSLLFNSFFGTVFPNLVFAEDPPTELFFDGFESGNLGNWSTTASTKWKTVKKTDNAHNGEYRAEVKDTDSAEDTLLREQETTGYQSITLTYWYKIDQNLETNDYIRVYWSEDGGATWNSPPLAEYTGPSQDDYIQETLNLPDAANDNPNFQFKFAAKLDASSDVFWLDDVSLTGDPMPTLTVTKVVVNDDDGAMEVSDFPLFVDDTEVISGETNTFPAGSHVVGETSDEGYTSTISGDCDSEGNVTLQSGDNKACTITNDDIEPQATLTVIKNVINDDNGTKVAGDFTLRVTDGDTDVIDSPFAGSEEGIVFSLDAGTYVISEDALSGYTQAGFSGDCDAEGNITLESEDEKTCTITNDDNEPLDTTGPVSTFDTEMVNLNLTSVPLTISGQTIDDLSGVDSVTVSVYRVGDAGATDLNCSTAIGDVPTEIISLSLQSVLSIDWSETWTPTSSGSYCLKAHALDHVGNAGTAFNGPVSFVQPAPQTSNQTPQQENTSTQSGNVLGTSTTTTASTAIQKTNKTPKPTSSVLGTEQSYDTSSEPASLPAGNSQAKEEPTDKKQEEEPTVWNNIVSFVSRIAEAVKNTLNWLISLFFS</sequence>
<feature type="compositionally biased region" description="Polar residues" evidence="1">
    <location>
        <begin position="497"/>
        <end position="519"/>
    </location>
</feature>
<feature type="region of interest" description="Disordered" evidence="1">
    <location>
        <begin position="490"/>
        <end position="578"/>
    </location>
</feature>
<evidence type="ECO:0000313" key="3">
    <source>
        <dbReference type="EMBL" id="OGC55998.1"/>
    </source>
</evidence>
<dbReference type="InterPro" id="IPR045826">
    <property type="entry name" value="SpaA_PFL_dom_2"/>
</dbReference>
<dbReference type="EMBL" id="MEVC01000005">
    <property type="protein sequence ID" value="OGC55998.1"/>
    <property type="molecule type" value="Genomic_DNA"/>
</dbReference>
<dbReference type="Proteomes" id="UP000179005">
    <property type="component" value="Unassembled WGS sequence"/>
</dbReference>
<feature type="compositionally biased region" description="Basic and acidic residues" evidence="1">
    <location>
        <begin position="566"/>
        <end position="577"/>
    </location>
</feature>
<evidence type="ECO:0000256" key="1">
    <source>
        <dbReference type="SAM" id="MobiDB-lite"/>
    </source>
</evidence>
<gene>
    <name evidence="3" type="ORF">A2797_01365</name>
</gene>
<accession>A0A1F4VGD4</accession>
<dbReference type="AlphaFoldDB" id="A0A1F4VGD4"/>
<feature type="compositionally biased region" description="Polar residues" evidence="1">
    <location>
        <begin position="530"/>
        <end position="565"/>
    </location>
</feature>
<organism evidence="3 4">
    <name type="scientific">candidate division WWE3 bacterium RIFCSPHIGHO2_01_FULL_48_15</name>
    <dbReference type="NCBI Taxonomy" id="1802619"/>
    <lineage>
        <taxon>Bacteria</taxon>
        <taxon>Katanobacteria</taxon>
    </lineage>
</organism>
<evidence type="ECO:0000259" key="2">
    <source>
        <dbReference type="Pfam" id="PF19403"/>
    </source>
</evidence>
<dbReference type="Gene3D" id="2.40.160.150">
    <property type="match status" value="1"/>
</dbReference>
<proteinExistence type="predicted"/>
<comment type="caution">
    <text evidence="3">The sequence shown here is derived from an EMBL/GenBank/DDBJ whole genome shotgun (WGS) entry which is preliminary data.</text>
</comment>
<feature type="compositionally biased region" description="Low complexity" evidence="1">
    <location>
        <begin position="520"/>
        <end position="529"/>
    </location>
</feature>
<feature type="domain" description="SpaA-like prealbumin fold" evidence="2">
    <location>
        <begin position="279"/>
        <end position="370"/>
    </location>
</feature>
<dbReference type="Pfam" id="PF19403">
    <property type="entry name" value="SpaA_2"/>
    <property type="match status" value="2"/>
</dbReference>
<name>A0A1F4VGD4_UNCKA</name>
<reference evidence="3 4" key="1">
    <citation type="journal article" date="2016" name="Nat. Commun.">
        <title>Thousands of microbial genomes shed light on interconnected biogeochemical processes in an aquifer system.</title>
        <authorList>
            <person name="Anantharaman K."/>
            <person name="Brown C.T."/>
            <person name="Hug L.A."/>
            <person name="Sharon I."/>
            <person name="Castelle C.J."/>
            <person name="Probst A.J."/>
            <person name="Thomas B.C."/>
            <person name="Singh A."/>
            <person name="Wilkins M.J."/>
            <person name="Karaoz U."/>
            <person name="Brodie E.L."/>
            <person name="Williams K.H."/>
            <person name="Hubbard S.S."/>
            <person name="Banfield J.F."/>
        </authorList>
    </citation>
    <scope>NUCLEOTIDE SEQUENCE [LARGE SCALE GENOMIC DNA]</scope>
</reference>
<protein>
    <recommendedName>
        <fullName evidence="2">SpaA-like prealbumin fold domain-containing protein</fullName>
    </recommendedName>
</protein>
<dbReference type="Gene3D" id="2.60.120.260">
    <property type="entry name" value="Galactose-binding domain-like"/>
    <property type="match status" value="1"/>
</dbReference>
<dbReference type="STRING" id="1802619.A2797_01365"/>
<feature type="domain" description="SpaA-like prealbumin fold" evidence="2">
    <location>
        <begin position="192"/>
        <end position="271"/>
    </location>
</feature>
<evidence type="ECO:0000313" key="4">
    <source>
        <dbReference type="Proteomes" id="UP000179005"/>
    </source>
</evidence>